<comment type="similarity">
    <text evidence="1 4">Belongs to the polypeptide deformylase family.</text>
</comment>
<organism evidence="5 6">
    <name type="scientific">Chitinophaga eiseniae</name>
    <dbReference type="NCBI Taxonomy" id="634771"/>
    <lineage>
        <taxon>Bacteria</taxon>
        <taxon>Pseudomonadati</taxon>
        <taxon>Bacteroidota</taxon>
        <taxon>Chitinophagia</taxon>
        <taxon>Chitinophagales</taxon>
        <taxon>Chitinophagaceae</taxon>
        <taxon>Chitinophaga</taxon>
    </lineage>
</organism>
<dbReference type="HAMAP" id="MF_00163">
    <property type="entry name" value="Pep_deformylase"/>
    <property type="match status" value="1"/>
</dbReference>
<dbReference type="PANTHER" id="PTHR10458:SF22">
    <property type="entry name" value="PEPTIDE DEFORMYLASE"/>
    <property type="match status" value="1"/>
</dbReference>
<reference evidence="6" key="1">
    <citation type="submission" date="2017-02" db="EMBL/GenBank/DDBJ databases">
        <authorList>
            <person name="Varghese N."/>
            <person name="Submissions S."/>
        </authorList>
    </citation>
    <scope>NUCLEOTIDE SEQUENCE [LARGE SCALE GENOMIC DNA]</scope>
    <source>
        <strain evidence="6">DSM 22224</strain>
    </source>
</reference>
<dbReference type="InterPro" id="IPR036821">
    <property type="entry name" value="Peptide_deformylase_sf"/>
</dbReference>
<dbReference type="PANTHER" id="PTHR10458">
    <property type="entry name" value="PEPTIDE DEFORMYLASE"/>
    <property type="match status" value="1"/>
</dbReference>
<sequence length="202" mass="23244">MQINKKQHKIMILPIVAYGHPVLRKVADDITPDYPQLKELIANMWETMYGSNGVGIAAPQINKSIRLFVVDSKQIIDGLEDDEKSEYPGDEGIKEVFINAHIVETGGKEWAYNEGCLSIPKVREDVYRDETVTLSYVNEHFEPQQKTFTGVTARVILHEYDHIDGKLFIDHLKPLKRRMLKSKLDDITKGKIRVDYKMTFPK</sequence>
<dbReference type="CDD" id="cd00487">
    <property type="entry name" value="Pep_deformylase"/>
    <property type="match status" value="1"/>
</dbReference>
<dbReference type="Gene3D" id="3.90.45.10">
    <property type="entry name" value="Peptide deformylase"/>
    <property type="match status" value="1"/>
</dbReference>
<comment type="function">
    <text evidence="4">Removes the formyl group from the N-terminal Met of newly synthesized proteins. Requires at least a dipeptide for an efficient rate of reaction. N-terminal L-methionine is a prerequisite for activity but the enzyme has broad specificity at other positions.</text>
</comment>
<dbReference type="Pfam" id="PF01327">
    <property type="entry name" value="Pep_deformylase"/>
    <property type="match status" value="1"/>
</dbReference>
<keyword evidence="3 4" id="KW-0378">Hydrolase</keyword>
<evidence type="ECO:0000313" key="5">
    <source>
        <dbReference type="EMBL" id="SJZ52098.1"/>
    </source>
</evidence>
<dbReference type="GO" id="GO:0006412">
    <property type="term" value="P:translation"/>
    <property type="evidence" value="ECO:0007669"/>
    <property type="project" value="UniProtKB-UniRule"/>
</dbReference>
<dbReference type="NCBIfam" id="TIGR00079">
    <property type="entry name" value="pept_deformyl"/>
    <property type="match status" value="1"/>
</dbReference>
<keyword evidence="2 4" id="KW-0479">Metal-binding</keyword>
<dbReference type="InterPro" id="IPR023635">
    <property type="entry name" value="Peptide_deformylase"/>
</dbReference>
<protein>
    <recommendedName>
        <fullName evidence="4">Peptide deformylase</fullName>
        <shortName evidence="4">PDF</shortName>
        <ecNumber evidence="4">3.5.1.88</ecNumber>
    </recommendedName>
    <alternativeName>
        <fullName evidence="4">Polypeptide deformylase</fullName>
    </alternativeName>
</protein>
<feature type="binding site" evidence="4">
    <location>
        <position position="158"/>
    </location>
    <ligand>
        <name>Fe cation</name>
        <dbReference type="ChEBI" id="CHEBI:24875"/>
    </ligand>
</feature>
<evidence type="ECO:0000256" key="1">
    <source>
        <dbReference type="ARBA" id="ARBA00010759"/>
    </source>
</evidence>
<feature type="binding site" evidence="4">
    <location>
        <position position="162"/>
    </location>
    <ligand>
        <name>Fe cation</name>
        <dbReference type="ChEBI" id="CHEBI:24875"/>
    </ligand>
</feature>
<comment type="cofactor">
    <cofactor evidence="4">
        <name>Fe(2+)</name>
        <dbReference type="ChEBI" id="CHEBI:29033"/>
    </cofactor>
    <text evidence="4">Binds 1 Fe(2+) ion.</text>
</comment>
<keyword evidence="4" id="KW-0408">Iron</keyword>
<dbReference type="GO" id="GO:0046872">
    <property type="term" value="F:metal ion binding"/>
    <property type="evidence" value="ECO:0007669"/>
    <property type="project" value="UniProtKB-KW"/>
</dbReference>
<dbReference type="AlphaFoldDB" id="A0A1T4LC24"/>
<name>A0A1T4LC24_9BACT</name>
<evidence type="ECO:0000313" key="6">
    <source>
        <dbReference type="Proteomes" id="UP000190367"/>
    </source>
</evidence>
<proteinExistence type="inferred from homology"/>
<dbReference type="NCBIfam" id="NF001159">
    <property type="entry name" value="PRK00150.1-3"/>
    <property type="match status" value="1"/>
</dbReference>
<comment type="catalytic activity">
    <reaction evidence="4">
        <text>N-terminal N-formyl-L-methionyl-[peptide] + H2O = N-terminal L-methionyl-[peptide] + formate</text>
        <dbReference type="Rhea" id="RHEA:24420"/>
        <dbReference type="Rhea" id="RHEA-COMP:10639"/>
        <dbReference type="Rhea" id="RHEA-COMP:10640"/>
        <dbReference type="ChEBI" id="CHEBI:15377"/>
        <dbReference type="ChEBI" id="CHEBI:15740"/>
        <dbReference type="ChEBI" id="CHEBI:49298"/>
        <dbReference type="ChEBI" id="CHEBI:64731"/>
        <dbReference type="EC" id="3.5.1.88"/>
    </reaction>
</comment>
<feature type="binding site" evidence="4">
    <location>
        <position position="116"/>
    </location>
    <ligand>
        <name>Fe cation</name>
        <dbReference type="ChEBI" id="CHEBI:24875"/>
    </ligand>
</feature>
<dbReference type="SUPFAM" id="SSF56420">
    <property type="entry name" value="Peptide deformylase"/>
    <property type="match status" value="1"/>
</dbReference>
<feature type="active site" evidence="4">
    <location>
        <position position="159"/>
    </location>
</feature>
<dbReference type="EMBL" id="FUWZ01000001">
    <property type="protein sequence ID" value="SJZ52098.1"/>
    <property type="molecule type" value="Genomic_DNA"/>
</dbReference>
<accession>A0A1T4LC24</accession>
<keyword evidence="6" id="KW-1185">Reference proteome</keyword>
<evidence type="ECO:0000256" key="2">
    <source>
        <dbReference type="ARBA" id="ARBA00022723"/>
    </source>
</evidence>
<evidence type="ECO:0000256" key="3">
    <source>
        <dbReference type="ARBA" id="ARBA00022801"/>
    </source>
</evidence>
<dbReference type="STRING" id="634771.SAMN04488128_101578"/>
<dbReference type="Proteomes" id="UP000190367">
    <property type="component" value="Unassembled WGS sequence"/>
</dbReference>
<gene>
    <name evidence="4" type="primary">def</name>
    <name evidence="5" type="ORF">SAMN04488128_101578</name>
</gene>
<evidence type="ECO:0000256" key="4">
    <source>
        <dbReference type="HAMAP-Rule" id="MF_00163"/>
    </source>
</evidence>
<keyword evidence="4" id="KW-0648">Protein biosynthesis</keyword>
<dbReference type="PRINTS" id="PR01576">
    <property type="entry name" value="PDEFORMYLASE"/>
</dbReference>
<dbReference type="EC" id="3.5.1.88" evidence="4"/>
<dbReference type="PIRSF" id="PIRSF004749">
    <property type="entry name" value="Pep_def"/>
    <property type="match status" value="1"/>
</dbReference>
<dbReference type="GO" id="GO:0042586">
    <property type="term" value="F:peptide deformylase activity"/>
    <property type="evidence" value="ECO:0007669"/>
    <property type="project" value="UniProtKB-UniRule"/>
</dbReference>